<evidence type="ECO:0000313" key="4">
    <source>
        <dbReference type="Proteomes" id="UP000444721"/>
    </source>
</evidence>
<dbReference type="GeneID" id="68111910"/>
<reference evidence="3 4" key="1">
    <citation type="journal article" date="2019" name="Sci. Rep.">
        <title>Nanopore sequencing improves the draft genome of the human pathogenic amoeba Naegleria fowleri.</title>
        <authorList>
            <person name="Liechti N."/>
            <person name="Schurch N."/>
            <person name="Bruggmann R."/>
            <person name="Wittwer M."/>
        </authorList>
    </citation>
    <scope>NUCLEOTIDE SEQUENCE [LARGE SCALE GENOMIC DNA]</scope>
    <source>
        <strain evidence="3 4">ATCC 30894</strain>
    </source>
</reference>
<keyword evidence="4" id="KW-1185">Reference proteome</keyword>
<dbReference type="VEuPathDB" id="AmoebaDB:NfTy_084570"/>
<dbReference type="SUPFAM" id="SSF47391">
    <property type="entry name" value="Dimerization-anchoring domain of cAMP-dependent PK regulatory subunit"/>
    <property type="match status" value="1"/>
</dbReference>
<dbReference type="EMBL" id="VFQX01000041">
    <property type="protein sequence ID" value="KAF0976016.1"/>
    <property type="molecule type" value="Genomic_DNA"/>
</dbReference>
<protein>
    <recommendedName>
        <fullName evidence="2">RIIa domain-containing protein</fullName>
    </recommendedName>
</protein>
<dbReference type="Gene3D" id="1.20.890.10">
    <property type="entry name" value="cAMP-dependent protein kinase regulatory subunit, dimerization-anchoring domain"/>
    <property type="match status" value="1"/>
</dbReference>
<feature type="compositionally biased region" description="Acidic residues" evidence="1">
    <location>
        <begin position="230"/>
        <end position="250"/>
    </location>
</feature>
<feature type="region of interest" description="Disordered" evidence="1">
    <location>
        <begin position="74"/>
        <end position="118"/>
    </location>
</feature>
<gene>
    <name evidence="3" type="ORF">FDP41_004692</name>
</gene>
<dbReference type="AlphaFoldDB" id="A0A6A5BM82"/>
<accession>A0A6A5BM82</accession>
<organism evidence="3 4">
    <name type="scientific">Naegleria fowleri</name>
    <name type="common">Brain eating amoeba</name>
    <dbReference type="NCBI Taxonomy" id="5763"/>
    <lineage>
        <taxon>Eukaryota</taxon>
        <taxon>Discoba</taxon>
        <taxon>Heterolobosea</taxon>
        <taxon>Tetramitia</taxon>
        <taxon>Eutetramitia</taxon>
        <taxon>Vahlkampfiidae</taxon>
        <taxon>Naegleria</taxon>
    </lineage>
</organism>
<dbReference type="Pfam" id="PF02197">
    <property type="entry name" value="RIIa"/>
    <property type="match status" value="1"/>
</dbReference>
<evidence type="ECO:0000313" key="3">
    <source>
        <dbReference type="EMBL" id="KAF0976016.1"/>
    </source>
</evidence>
<feature type="domain" description="RIIa" evidence="2">
    <location>
        <begin position="13"/>
        <end position="50"/>
    </location>
</feature>
<dbReference type="VEuPathDB" id="AmoebaDB:FDP41_004692"/>
<dbReference type="InterPro" id="IPR003117">
    <property type="entry name" value="cAMP_dep_PK_reg_su_I/II_a/b"/>
</dbReference>
<dbReference type="Proteomes" id="UP000444721">
    <property type="component" value="Unassembled WGS sequence"/>
</dbReference>
<comment type="caution">
    <text evidence="3">The sequence shown here is derived from an EMBL/GenBank/DDBJ whole genome shotgun (WGS) entry which is preliminary data.</text>
</comment>
<proteinExistence type="predicted"/>
<dbReference type="OrthoDB" id="26525at2759"/>
<sequence length="505" mass="59531">MSNLFRKDLNFPPQLEETVRDFTREVLLNQPSNISQFGYEYFMKVAQKEDEEKMNQQPQSDDDGKEQFLNKIFSDNNDDDEVQHTVNIDDRCYSNNKEIPTQDENEEEEDAENEEEDYVDPFDPDHFYHNYFINYNMRHSIYWWISKPIAIIYQRNTGEYFCACGIGDCHGFEVPYYQRNARPAYLLVFLEGANVFLRGSFCLIKLGKLGMVLDEKRIVPLKIKRQRTADEEEEYEEANEEEEEETEEESVGEREKSNETSSSLQSKMSSFDIIDYNSYVIMIDRTDDQLRFIMLYGNAESYYLLFALNKDDVEKSVVLQLHVQYDKYVEWNSGSFGNFLIHSPTRNQKIQLLTYNLTYVTVSINDYDEIEVEKEAPLVMDSKYSYTHDILEMRTESHNETYLVHFGGGIKDISRITVQDGDTINIEQVDFTNFDQYFHSFDWSCPCQLTTTKYLILAYAKTDINPSKTKCLQELLKDNHTAWFVFDTTCKKSRKSVSFRLPEKI</sequence>
<feature type="compositionally biased region" description="Acidic residues" evidence="1">
    <location>
        <begin position="101"/>
        <end position="118"/>
    </location>
</feature>
<dbReference type="RefSeq" id="XP_044560729.1">
    <property type="nucleotide sequence ID" value="XM_044708133.1"/>
</dbReference>
<dbReference type="VEuPathDB" id="AmoebaDB:NF0128770"/>
<evidence type="ECO:0000256" key="1">
    <source>
        <dbReference type="SAM" id="MobiDB-lite"/>
    </source>
</evidence>
<dbReference type="SMART" id="SM00394">
    <property type="entry name" value="RIIa"/>
    <property type="match status" value="1"/>
</dbReference>
<name>A0A6A5BM82_NAEFO</name>
<evidence type="ECO:0000259" key="2">
    <source>
        <dbReference type="SMART" id="SM00394"/>
    </source>
</evidence>
<feature type="region of interest" description="Disordered" evidence="1">
    <location>
        <begin position="229"/>
        <end position="263"/>
    </location>
</feature>